<dbReference type="InterPro" id="IPR011991">
    <property type="entry name" value="ArsR-like_HTH"/>
</dbReference>
<feature type="domain" description="HTH arsR-type" evidence="1">
    <location>
        <begin position="7"/>
        <end position="115"/>
    </location>
</feature>
<dbReference type="GO" id="GO:0003700">
    <property type="term" value="F:DNA-binding transcription factor activity"/>
    <property type="evidence" value="ECO:0007669"/>
    <property type="project" value="InterPro"/>
</dbReference>
<dbReference type="InterPro" id="IPR036390">
    <property type="entry name" value="WH_DNA-bd_sf"/>
</dbReference>
<sequence length="118" mass="13594">MLFIRMVEQESHDKLTDILKAASDPTRRAVLTLLAQHGPQCVTNIAGHFEMSLNSVSKHIKVLEKAGLVARRTEWREHLIEVQMAPLEEIDRWFADLRSIWAQRLEALDHLLTQETAK</sequence>
<dbReference type="PROSITE" id="PS50987">
    <property type="entry name" value="HTH_ARSR_2"/>
    <property type="match status" value="1"/>
</dbReference>
<dbReference type="Pfam" id="PF12840">
    <property type="entry name" value="HTH_20"/>
    <property type="match status" value="1"/>
</dbReference>
<evidence type="ECO:0000259" key="1">
    <source>
        <dbReference type="PROSITE" id="PS50987"/>
    </source>
</evidence>
<keyword evidence="3" id="KW-1185">Reference proteome</keyword>
<evidence type="ECO:0000313" key="3">
    <source>
        <dbReference type="Proteomes" id="UP000193224"/>
    </source>
</evidence>
<name>A0A1X7BMS4_9RHOB</name>
<reference evidence="2 3" key="1">
    <citation type="submission" date="2017-03" db="EMBL/GenBank/DDBJ databases">
        <authorList>
            <person name="Afonso C.L."/>
            <person name="Miller P.J."/>
            <person name="Scott M.A."/>
            <person name="Spackman E."/>
            <person name="Goraichik I."/>
            <person name="Dimitrov K.M."/>
            <person name="Suarez D.L."/>
            <person name="Swayne D.E."/>
        </authorList>
    </citation>
    <scope>NUCLEOTIDE SEQUENCE [LARGE SCALE GENOMIC DNA]</scope>
    <source>
        <strain evidence="2 3">CECT 7745</strain>
    </source>
</reference>
<dbReference type="EMBL" id="FWXB01000002">
    <property type="protein sequence ID" value="SMC10927.1"/>
    <property type="molecule type" value="Genomic_DNA"/>
</dbReference>
<dbReference type="InterPro" id="IPR036388">
    <property type="entry name" value="WH-like_DNA-bd_sf"/>
</dbReference>
<dbReference type="SMART" id="SM00418">
    <property type="entry name" value="HTH_ARSR"/>
    <property type="match status" value="1"/>
</dbReference>
<dbReference type="NCBIfam" id="NF033788">
    <property type="entry name" value="HTH_metalloreg"/>
    <property type="match status" value="1"/>
</dbReference>
<dbReference type="SUPFAM" id="SSF46785">
    <property type="entry name" value="Winged helix' DNA-binding domain"/>
    <property type="match status" value="1"/>
</dbReference>
<dbReference type="Gene3D" id="1.10.10.10">
    <property type="entry name" value="Winged helix-like DNA-binding domain superfamily/Winged helix DNA-binding domain"/>
    <property type="match status" value="1"/>
</dbReference>
<dbReference type="PANTHER" id="PTHR38600:SF1">
    <property type="entry name" value="TRANSCRIPTIONAL REGULATORY PROTEIN"/>
    <property type="match status" value="1"/>
</dbReference>
<evidence type="ECO:0000313" key="2">
    <source>
        <dbReference type="EMBL" id="SMC10927.1"/>
    </source>
</evidence>
<dbReference type="PANTHER" id="PTHR38600">
    <property type="entry name" value="TRANSCRIPTIONAL REGULATORY PROTEIN"/>
    <property type="match status" value="1"/>
</dbReference>
<proteinExistence type="predicted"/>
<dbReference type="CDD" id="cd00090">
    <property type="entry name" value="HTH_ARSR"/>
    <property type="match status" value="1"/>
</dbReference>
<organism evidence="2 3">
    <name type="scientific">Roseovarius aestuarii</name>
    <dbReference type="NCBI Taxonomy" id="475083"/>
    <lineage>
        <taxon>Bacteria</taxon>
        <taxon>Pseudomonadati</taxon>
        <taxon>Pseudomonadota</taxon>
        <taxon>Alphaproteobacteria</taxon>
        <taxon>Rhodobacterales</taxon>
        <taxon>Roseobacteraceae</taxon>
        <taxon>Roseovarius</taxon>
    </lineage>
</organism>
<dbReference type="AlphaFoldDB" id="A0A1X7BMS4"/>
<dbReference type="PRINTS" id="PR00778">
    <property type="entry name" value="HTHARSR"/>
</dbReference>
<gene>
    <name evidence="2" type="primary">sdpR_1</name>
    <name evidence="2" type="ORF">ROA7745_00735</name>
</gene>
<dbReference type="InterPro" id="IPR001845">
    <property type="entry name" value="HTH_ArsR_DNA-bd_dom"/>
</dbReference>
<dbReference type="Proteomes" id="UP000193224">
    <property type="component" value="Unassembled WGS sequence"/>
</dbReference>
<accession>A0A1X7BMS4</accession>
<protein>
    <submittedName>
        <fullName evidence="2">Transcriptional repressor SdpR</fullName>
    </submittedName>
</protein>